<feature type="transmembrane region" description="Helical" evidence="1">
    <location>
        <begin position="572"/>
        <end position="595"/>
    </location>
</feature>
<accession>A0A2A9CRN8</accession>
<gene>
    <name evidence="2" type="ORF">ATK74_1654</name>
</gene>
<evidence type="ECO:0000256" key="1">
    <source>
        <dbReference type="SAM" id="Phobius"/>
    </source>
</evidence>
<sequence length="672" mass="73469">MTVNAIVSMAMLKVNADRAGRSVLENFRPFVLDRLYHSGTEAVSTPSLRSAISAEFGIDMPSAVIQTLTNGMARDGLLKKDHGILVFNREDFAKHDLSSSRATAQQNYEMLMRAGVAFAKDDFGVDLTPEQFAGSFLEFLRDETVPLLKTVIEGRPIVADPQVEVGSLKYVVASFVLSAFQNDPTLAVALSTVVKGGVIASALYFPDPAGIDRRLGGLRIFLDTTLLLRLTGACGPDFQRAADDLAALAISRGASLRCFDHTLKECLGVLDASASNVRRGGGHYYGEATEYMVAAGWTYSDVIQFRDAFEEKLASAGVTIHDKPEHVARLTVDEDRLDAILQGEVHYTSTEARYKDIDSITSVYRLRRGRAASSLARAGAVFVTTNTALVRGARKFAKLEELERGLIPLCIPDFFLTTALWVSQELVSPNLPSKQLIADCVSAIRVDHHLWKLYVEKIDRLLQSGDVSPDDYVLLRQSLEVRALIMFDTSEEPENFTDATVEKVLERQRMNIALEADAEAQRTLDDARQREVAVRREAAKTREGLERAKDTLAADRQSLLAKAEAAARGVSLAAIGTLAVLAALGAIFSFPGLLVQQLSGLVSFIISASVFAFLALSLFSLVTERGLPFVHRTLQGHLTRWIGEHVYGTGNWSPVESLGFETIPATPDDELD</sequence>
<dbReference type="OrthoDB" id="2988801at2"/>
<dbReference type="EMBL" id="PDJC01000001">
    <property type="protein sequence ID" value="PFG17094.1"/>
    <property type="molecule type" value="Genomic_DNA"/>
</dbReference>
<evidence type="ECO:0000313" key="3">
    <source>
        <dbReference type="Proteomes" id="UP000226079"/>
    </source>
</evidence>
<evidence type="ECO:0000313" key="2">
    <source>
        <dbReference type="EMBL" id="PFG17094.1"/>
    </source>
</evidence>
<feature type="transmembrane region" description="Helical" evidence="1">
    <location>
        <begin position="601"/>
        <end position="622"/>
    </location>
</feature>
<keyword evidence="1" id="KW-0812">Transmembrane</keyword>
<reference evidence="2 3" key="1">
    <citation type="submission" date="2017-10" db="EMBL/GenBank/DDBJ databases">
        <title>Sequencing the genomes of 1000 actinobacteria strains.</title>
        <authorList>
            <person name="Klenk H.-P."/>
        </authorList>
    </citation>
    <scope>NUCLEOTIDE SEQUENCE [LARGE SCALE GENOMIC DNA]</scope>
    <source>
        <strain evidence="2 3">DSM 15597</strain>
    </source>
</reference>
<keyword evidence="3" id="KW-1185">Reference proteome</keyword>
<proteinExistence type="predicted"/>
<comment type="caution">
    <text evidence="2">The sequence shown here is derived from an EMBL/GenBank/DDBJ whole genome shotgun (WGS) entry which is preliminary data.</text>
</comment>
<organism evidence="2 3">
    <name type="scientific">Propionicimonas paludicola</name>
    <dbReference type="NCBI Taxonomy" id="185243"/>
    <lineage>
        <taxon>Bacteria</taxon>
        <taxon>Bacillati</taxon>
        <taxon>Actinomycetota</taxon>
        <taxon>Actinomycetes</taxon>
        <taxon>Propionibacteriales</taxon>
        <taxon>Nocardioidaceae</taxon>
        <taxon>Propionicimonas</taxon>
    </lineage>
</organism>
<dbReference type="AlphaFoldDB" id="A0A2A9CRN8"/>
<name>A0A2A9CRN8_9ACTN</name>
<protein>
    <submittedName>
        <fullName evidence="2">Uncharacterized protein</fullName>
    </submittedName>
</protein>
<keyword evidence="1" id="KW-0472">Membrane</keyword>
<dbReference type="Proteomes" id="UP000226079">
    <property type="component" value="Unassembled WGS sequence"/>
</dbReference>
<dbReference type="RefSeq" id="WP_098460559.1">
    <property type="nucleotide sequence ID" value="NZ_PDJC01000001.1"/>
</dbReference>
<keyword evidence="1" id="KW-1133">Transmembrane helix</keyword>